<feature type="compositionally biased region" description="Polar residues" evidence="1">
    <location>
        <begin position="498"/>
        <end position="508"/>
    </location>
</feature>
<dbReference type="AlphaFoldDB" id="A0A1L7WZM5"/>
<gene>
    <name evidence="2" type="ORF">PAC_08116</name>
</gene>
<dbReference type="OrthoDB" id="3516566at2759"/>
<evidence type="ECO:0000313" key="2">
    <source>
        <dbReference type="EMBL" id="CZR58225.1"/>
    </source>
</evidence>
<sequence length="617" mass="69406">MASKRYSPDGYLLVDHKPFYPIRQSLYPLPPSPKDKIDSFLKTLDAFDFLHIQPEDLITLTKKFLRDNLVIPLGSCGIIDYSIECDILRPGSLNGENIREERAHVPELLKILKFINVNGIKGAESTRIAFPLGRLRASHHQRKRFTQSHWVIMVDQTRLIWALYADGIDKGDADKRKDGDLYAYNGAWDTAFGANRAGGEKVILLGSISDVPFKVEQSLDHIRVQGGIKWSTTGSDVDIRQPMIAPEIVSRLLGTNSTLVDIPEMRYIMRAGNMFELEHRRGYVKFCKDLQAFNESQGYVVGRTLMNAAWCKIVTWNFKISVNMLEGRNVDDSIRRRVKCFSDCILQVQDEEAQKYWDRLPEQHPGLDIATTQFDTSIDHNASLKQYLLSIYKDFKLHVCRKSADRIGKEMKSKDKVDIVENGPELKPIIEGELLLSAEQNAMKNVVEAEKQGLIKFIPKPEPKVEVKKNTKGKKGVRFAEDMDIDTEKPSKKVSSLDAPQSSGNSGKVENGAQVKKEANEDKMDMDNNESTPAPTPAFRMNFAKAARLTRLSEAPKPDLYASEPVYGPPTKPEVENGEMNKGAKVRQKVMAWVAEVDVKAEGVGEDGSTDDTEMSV</sequence>
<keyword evidence="3" id="KW-1185">Reference proteome</keyword>
<proteinExistence type="predicted"/>
<feature type="region of interest" description="Disordered" evidence="1">
    <location>
        <begin position="555"/>
        <end position="583"/>
    </location>
</feature>
<evidence type="ECO:0000256" key="1">
    <source>
        <dbReference type="SAM" id="MobiDB-lite"/>
    </source>
</evidence>
<dbReference type="EMBL" id="FJOG01000011">
    <property type="protein sequence ID" value="CZR58225.1"/>
    <property type="molecule type" value="Genomic_DNA"/>
</dbReference>
<reference evidence="2 3" key="1">
    <citation type="submission" date="2016-03" db="EMBL/GenBank/DDBJ databases">
        <authorList>
            <person name="Ploux O."/>
        </authorList>
    </citation>
    <scope>NUCLEOTIDE SEQUENCE [LARGE SCALE GENOMIC DNA]</scope>
    <source>
        <strain evidence="2 3">UAMH 11012</strain>
    </source>
</reference>
<feature type="compositionally biased region" description="Basic and acidic residues" evidence="1">
    <location>
        <begin position="478"/>
        <end position="491"/>
    </location>
</feature>
<name>A0A1L7WZM5_9HELO</name>
<dbReference type="Proteomes" id="UP000184330">
    <property type="component" value="Unassembled WGS sequence"/>
</dbReference>
<feature type="region of interest" description="Disordered" evidence="1">
    <location>
        <begin position="478"/>
        <end position="537"/>
    </location>
</feature>
<feature type="compositionally biased region" description="Basic and acidic residues" evidence="1">
    <location>
        <begin position="515"/>
        <end position="526"/>
    </location>
</feature>
<protein>
    <submittedName>
        <fullName evidence="2">Uncharacterized protein</fullName>
    </submittedName>
</protein>
<accession>A0A1L7WZM5</accession>
<evidence type="ECO:0000313" key="3">
    <source>
        <dbReference type="Proteomes" id="UP000184330"/>
    </source>
</evidence>
<organism evidence="2 3">
    <name type="scientific">Phialocephala subalpina</name>
    <dbReference type="NCBI Taxonomy" id="576137"/>
    <lineage>
        <taxon>Eukaryota</taxon>
        <taxon>Fungi</taxon>
        <taxon>Dikarya</taxon>
        <taxon>Ascomycota</taxon>
        <taxon>Pezizomycotina</taxon>
        <taxon>Leotiomycetes</taxon>
        <taxon>Helotiales</taxon>
        <taxon>Mollisiaceae</taxon>
        <taxon>Phialocephala</taxon>
        <taxon>Phialocephala fortinii species complex</taxon>
    </lineage>
</organism>